<feature type="compositionally biased region" description="Polar residues" evidence="1">
    <location>
        <begin position="102"/>
        <end position="123"/>
    </location>
</feature>
<feature type="region of interest" description="Disordered" evidence="1">
    <location>
        <begin position="495"/>
        <end position="521"/>
    </location>
</feature>
<feature type="compositionally biased region" description="Basic and acidic residues" evidence="1">
    <location>
        <begin position="247"/>
        <end position="256"/>
    </location>
</feature>
<protein>
    <submittedName>
        <fullName evidence="2">Uncharacterized protein</fullName>
    </submittedName>
</protein>
<feature type="compositionally biased region" description="Basic residues" evidence="1">
    <location>
        <begin position="258"/>
        <end position="272"/>
    </location>
</feature>
<feature type="compositionally biased region" description="Low complexity" evidence="1">
    <location>
        <begin position="507"/>
        <end position="521"/>
    </location>
</feature>
<feature type="region of interest" description="Disordered" evidence="1">
    <location>
        <begin position="93"/>
        <end position="123"/>
    </location>
</feature>
<dbReference type="AlphaFoldDB" id="A0A7S4ASE3"/>
<sequence length="1001" mass="115349">MFVADSSSKNDRSVAVAALMYKKPRWRPKRNVFLLLLTRVLVLPTRRVALVRWILCIAFLYCYLKIMFTYDSAYYDSNSNIMSNTISNSNIMSNTISKSNNPKSNPIDQRPTRTTSTSKANAKARNVTTSISACLMIMDDNHFLIEWIAYHYHAANLRRLVIAIDPKSLTSPLGILQRWKDKIDITVWTKDEDYMNRIVPNEFETTREWVRREFTETTPELIDHRARQRLFYTHCLRRLKRESEVREYKRESEYNSKHNSKYNSKSKYKSKPKPKSAWTILVDVDEFIRVNYKTANQFRLSTINNNNSAEAGRASEKNQNQTTSIPITIPPMSEPGSVATVLQKLAVPVKDNDNSDSIAIFAAKDSNKKSTLQYLQSSPCLPLPRYRFVSSSEDQSNNITTAAGSNNDGINNYSLLLTQRYRNHARGSDINTNKISKTIIDLNRITLQDIVSVDSIHMPIRKYCSKSNLHRLPTDSLFVVNHYLGSYEQFTYRENDARNTRGEAQTKTKTSTSTAASTKTKVNVRNAEKFREQNTKALRNTPETDDEIRPWLGGFLQGGAEEGGHDLLEDVGQLASQSWQPFLNNKSDNDNDNNDSNERCALLFFGLTRSYKDMALPGLIRNVLQPNARHGCDVYVHFYRQEVETPGRRNPGGQLRPNEIMLLEEAVQTVARDYYDATLREQYQVLEEPSRPLFRPPIVAFTHDTLEEFQKRRSDQMRRYHQETVTTTMANGGELGIDQKTVRAYFPWKARTYTNTSLDNIVKQWHSIQSVFKLMEYYAKVQKLSYSRVGMFRSDALYVTPIDIASLGSTKTSKKTNNDRDKREIPTKPSNPRYYYDVNNHYFVTPAFSMQPVNDRMVYGPYDAVKIWATKRFDLLEESAKHQNNPGWTMHSERFLNSNVFPAMEKLGYENIANGDICFLRTRADESAVIADCSMEGLVPTPRKSFWNDPESEEAEKLQLSTVESIVGKKCSMRRMSSRKWRFVLCGENQNDNNWGDKGWM</sequence>
<dbReference type="EMBL" id="HBIX01025027">
    <property type="protein sequence ID" value="CAE0724510.1"/>
    <property type="molecule type" value="Transcribed_RNA"/>
</dbReference>
<evidence type="ECO:0000256" key="1">
    <source>
        <dbReference type="SAM" id="MobiDB-lite"/>
    </source>
</evidence>
<name>A0A7S4ASE3_9STRA</name>
<feature type="region of interest" description="Disordered" evidence="1">
    <location>
        <begin position="247"/>
        <end position="272"/>
    </location>
</feature>
<organism evidence="2">
    <name type="scientific">Pseudo-nitzschia australis</name>
    <dbReference type="NCBI Taxonomy" id="44445"/>
    <lineage>
        <taxon>Eukaryota</taxon>
        <taxon>Sar</taxon>
        <taxon>Stramenopiles</taxon>
        <taxon>Ochrophyta</taxon>
        <taxon>Bacillariophyta</taxon>
        <taxon>Bacillariophyceae</taxon>
        <taxon>Bacillariophycidae</taxon>
        <taxon>Bacillariales</taxon>
        <taxon>Bacillariaceae</taxon>
        <taxon>Pseudo-nitzschia</taxon>
    </lineage>
</organism>
<feature type="compositionally biased region" description="Basic and acidic residues" evidence="1">
    <location>
        <begin position="816"/>
        <end position="826"/>
    </location>
</feature>
<proteinExistence type="predicted"/>
<feature type="region of interest" description="Disordered" evidence="1">
    <location>
        <begin position="809"/>
        <end position="830"/>
    </location>
</feature>
<evidence type="ECO:0000313" key="2">
    <source>
        <dbReference type="EMBL" id="CAE0724510.1"/>
    </source>
</evidence>
<accession>A0A7S4ASE3</accession>
<reference evidence="2" key="1">
    <citation type="submission" date="2021-01" db="EMBL/GenBank/DDBJ databases">
        <authorList>
            <person name="Corre E."/>
            <person name="Pelletier E."/>
            <person name="Niang G."/>
            <person name="Scheremetjew M."/>
            <person name="Finn R."/>
            <person name="Kale V."/>
            <person name="Holt S."/>
            <person name="Cochrane G."/>
            <person name="Meng A."/>
            <person name="Brown T."/>
            <person name="Cohen L."/>
        </authorList>
    </citation>
    <scope>NUCLEOTIDE SEQUENCE</scope>
    <source>
        <strain evidence="2">10249 10 AB</strain>
    </source>
</reference>
<feature type="compositionally biased region" description="Basic and acidic residues" evidence="1">
    <location>
        <begin position="495"/>
        <end position="506"/>
    </location>
</feature>
<gene>
    <name evidence="2" type="ORF">PAUS00366_LOCUS17267</name>
</gene>